<comment type="caution">
    <text evidence="9">The sequence shown here is derived from an EMBL/GenBank/DDBJ whole genome shotgun (WGS) entry which is preliminary data.</text>
</comment>
<evidence type="ECO:0000313" key="9">
    <source>
        <dbReference type="EMBL" id="MCX2698610.1"/>
    </source>
</evidence>
<sequence length="1187" mass="133487">MKGTPGPGPRRILPWRSQANMLRMPNALVVYVFDGYAQKKMTPDARRFYDILDCWHKTEFFIPFALSSVTENLGTNQAAFYVSRNELVAPTDLPVPENTVFSGGDLYLGAFDKDDVQKIVARLGGETEFEALDRQEREDESWSETDSPVAANTCFARIKLGSAGELQLQSLEISTLPWAIGHALNGNLADLTSQAFENGKVRLAEQLFNFEMRRRADFGVKNADEPVPLRGSDIEPLLNVFCEWANYWPSRELPLALVRIRFKGIKATETTSTGPSETLADCTTGNDEVSLPGLDNDQSPEDDYDGDSLVPEIGILNSFYLTDLELAMKRAEEGELPNTLREYLTPKAHEALVHVDTDRGRSQIIQMLQPDQVNLGRWPTDPSHSMSLMQQFSINAAFKRLENGGVFSVNGPPGTGKTTLLRDVIAENIVRRARVLASLKRPEEAFVSRTQITIGDENYDVGNLHPDLTGYEMVVASSNNAAVENISKDLPKAESIFPSDGEPFRYLQPVAHKLAAEWTDKQGKTRFKALDEKDMPWGFIACALGKSKNRMIFRERVLGRDLSDDVRPTWSGKDRPRTLWQWRRLQEEADGRKNFTEAQSAFLTIEQQVLRRQQELQAFAQLHQDAMEGRLEVRIEEISRLALSAKTDFYKQEQFISEVRASLSAKEDELSELREVQMQIDRLRPSFLEALFRRGRKREYDSLTRENADAQINLRYEIARLKQQLSADLEPERDEVQQTLNSLEAELASARCDLEARDVRLIAFQQQYPGVIDLNEPGDIDKPDIQRRGLWHDKTFNSLRSDLFRAAMKLHEAWLAVVSRSKRLRYHETMRAIAALLDGKQLEDASHYRALWQNFFMIVPVVSTTFASFARQFRGLGEESLGWVLIDEAGQAVPQAAVGAMFRAKRALVIGDPLQIEPVLTLAKPLIKGLCDLSVHTRDGFYSPASTSVQVLSDTANIFGELLKSDEKDIWVGSPLRVHRRCLDPMFSIANKIAYNGKMVHGLPNPHPGQEKAPILTPNCWIDLGGKVSGKQTVPEQVRFASAIVVNCYKQAGKLPDLYLISPFKEVKAALNHELANPATWGHMGISRPAKIEDWLKSRIGTVHTFQGKEEDTVVMVLGVDADHIGAARWAASKPNILNVAITRSKRRFYIIGDKQLWGELRYFKDASAGLPSVSTSEFWNQGRGAG</sequence>
<name>A0ABT3QSP9_9HYPH</name>
<dbReference type="RefSeq" id="WP_113533292.1">
    <property type="nucleotide sequence ID" value="NZ_JAPHAV010000012.1"/>
</dbReference>
<keyword evidence="4" id="KW-0347">Helicase</keyword>
<evidence type="ECO:0000256" key="3">
    <source>
        <dbReference type="ARBA" id="ARBA00022801"/>
    </source>
</evidence>
<evidence type="ECO:0000259" key="8">
    <source>
        <dbReference type="Pfam" id="PF13087"/>
    </source>
</evidence>
<gene>
    <name evidence="9" type="ORF">OPR82_17925</name>
</gene>
<dbReference type="PANTHER" id="PTHR43788:SF8">
    <property type="entry name" value="DNA-BINDING PROTEIN SMUBP-2"/>
    <property type="match status" value="1"/>
</dbReference>
<proteinExistence type="inferred from homology"/>
<keyword evidence="3" id="KW-0378">Hydrolase</keyword>
<evidence type="ECO:0000256" key="6">
    <source>
        <dbReference type="SAM" id="MobiDB-lite"/>
    </source>
</evidence>
<dbReference type="InterPro" id="IPR041677">
    <property type="entry name" value="DNA2/NAM7_AAA_11"/>
</dbReference>
<dbReference type="InterPro" id="IPR041679">
    <property type="entry name" value="DNA2/NAM7-like_C"/>
</dbReference>
<feature type="region of interest" description="Disordered" evidence="6">
    <location>
        <begin position="270"/>
        <end position="303"/>
    </location>
</feature>
<accession>A0ABT3QSP9</accession>
<dbReference type="PANTHER" id="PTHR43788">
    <property type="entry name" value="DNA2/NAM7 HELICASE FAMILY MEMBER"/>
    <property type="match status" value="1"/>
</dbReference>
<feature type="domain" description="DNA2/NAM7 helicase-like C-terminal" evidence="8">
    <location>
        <begin position="976"/>
        <end position="1155"/>
    </location>
</feature>
<evidence type="ECO:0000256" key="4">
    <source>
        <dbReference type="ARBA" id="ARBA00022806"/>
    </source>
</evidence>
<comment type="similarity">
    <text evidence="1">Belongs to the DNA2/NAM7 helicase family.</text>
</comment>
<dbReference type="InterPro" id="IPR050534">
    <property type="entry name" value="Coronavir_polyprotein_1ab"/>
</dbReference>
<dbReference type="SUPFAM" id="SSF52540">
    <property type="entry name" value="P-loop containing nucleoside triphosphate hydrolases"/>
    <property type="match status" value="1"/>
</dbReference>
<keyword evidence="2" id="KW-0547">Nucleotide-binding</keyword>
<evidence type="ECO:0000313" key="10">
    <source>
        <dbReference type="Proteomes" id="UP001301216"/>
    </source>
</evidence>
<dbReference type="Gene3D" id="3.40.50.300">
    <property type="entry name" value="P-loop containing nucleotide triphosphate hydrolases"/>
    <property type="match status" value="2"/>
</dbReference>
<dbReference type="GO" id="GO:0005524">
    <property type="term" value="F:ATP binding"/>
    <property type="evidence" value="ECO:0007669"/>
    <property type="project" value="UniProtKB-KW"/>
</dbReference>
<evidence type="ECO:0000256" key="2">
    <source>
        <dbReference type="ARBA" id="ARBA00022741"/>
    </source>
</evidence>
<evidence type="ECO:0000256" key="5">
    <source>
        <dbReference type="ARBA" id="ARBA00022840"/>
    </source>
</evidence>
<keyword evidence="10" id="KW-1185">Reference proteome</keyword>
<feature type="domain" description="DNA2/NAM7 helicase helicase" evidence="7">
    <location>
        <begin position="395"/>
        <end position="920"/>
    </location>
</feature>
<feature type="compositionally biased region" description="Polar residues" evidence="6">
    <location>
        <begin position="270"/>
        <end position="287"/>
    </location>
</feature>
<dbReference type="Pfam" id="PF13086">
    <property type="entry name" value="AAA_11"/>
    <property type="match status" value="1"/>
</dbReference>
<dbReference type="Pfam" id="PF13087">
    <property type="entry name" value="AAA_12"/>
    <property type="match status" value="1"/>
</dbReference>
<reference evidence="9 10" key="1">
    <citation type="submission" date="2022-11" db="EMBL/GenBank/DDBJ databases">
        <title>Brucella sp. YY2X, whole genome shotgun sequencing project.</title>
        <authorList>
            <person name="Yang Y."/>
        </authorList>
    </citation>
    <scope>NUCLEOTIDE SEQUENCE [LARGE SCALE GENOMIC DNA]</scope>
    <source>
        <strain evidence="9 10">YY2X</strain>
    </source>
</reference>
<dbReference type="InterPro" id="IPR027417">
    <property type="entry name" value="P-loop_NTPase"/>
</dbReference>
<dbReference type="Proteomes" id="UP001301216">
    <property type="component" value="Unassembled WGS sequence"/>
</dbReference>
<organism evidence="9 10">
    <name type="scientific">Ochrobactrum chromiisoli</name>
    <dbReference type="NCBI Taxonomy" id="2993941"/>
    <lineage>
        <taxon>Bacteria</taxon>
        <taxon>Pseudomonadati</taxon>
        <taxon>Pseudomonadota</taxon>
        <taxon>Alphaproteobacteria</taxon>
        <taxon>Hyphomicrobiales</taxon>
        <taxon>Brucellaceae</taxon>
        <taxon>Brucella/Ochrobactrum group</taxon>
        <taxon>Ochrobactrum</taxon>
    </lineage>
</organism>
<keyword evidence="5 9" id="KW-0067">ATP-binding</keyword>
<evidence type="ECO:0000256" key="1">
    <source>
        <dbReference type="ARBA" id="ARBA00007913"/>
    </source>
</evidence>
<dbReference type="EMBL" id="JAPHAV010000012">
    <property type="protein sequence ID" value="MCX2698610.1"/>
    <property type="molecule type" value="Genomic_DNA"/>
</dbReference>
<evidence type="ECO:0000259" key="7">
    <source>
        <dbReference type="Pfam" id="PF13086"/>
    </source>
</evidence>
<protein>
    <submittedName>
        <fullName evidence="9">ATP-binding protein</fullName>
    </submittedName>
</protein>